<dbReference type="EMBL" id="ANOH01000060">
    <property type="protein sequence ID" value="EMI57853.1"/>
    <property type="molecule type" value="Genomic_DNA"/>
</dbReference>
<feature type="compositionally biased region" description="Basic and acidic residues" evidence="1">
    <location>
        <begin position="17"/>
        <end position="26"/>
    </location>
</feature>
<dbReference type="PATRIC" id="fig|1263870.3.peg.789"/>
<accession>M5UPB9</accession>
<feature type="region of interest" description="Disordered" evidence="1">
    <location>
        <begin position="1"/>
        <end position="29"/>
    </location>
</feature>
<dbReference type="Proteomes" id="UP000011885">
    <property type="component" value="Unassembled WGS sequence"/>
</dbReference>
<evidence type="ECO:0000256" key="1">
    <source>
        <dbReference type="SAM" id="MobiDB-lite"/>
    </source>
</evidence>
<organism evidence="2 3">
    <name type="scientific">Rhodopirellula sallentina SM41</name>
    <dbReference type="NCBI Taxonomy" id="1263870"/>
    <lineage>
        <taxon>Bacteria</taxon>
        <taxon>Pseudomonadati</taxon>
        <taxon>Planctomycetota</taxon>
        <taxon>Planctomycetia</taxon>
        <taxon>Pirellulales</taxon>
        <taxon>Pirellulaceae</taxon>
        <taxon>Rhodopirellula</taxon>
    </lineage>
</organism>
<gene>
    <name evidence="2" type="ORF">RSSM_00721</name>
</gene>
<sequence length="88" mass="9456">MAVKSSVVARNAASASGEKKSGERHILNRKRITAQNELARGSSRGGEERLGGRGLSERSHLGRKTLALAGKTRGRLAPWAFCKLLLNC</sequence>
<dbReference type="AlphaFoldDB" id="M5UPB9"/>
<comment type="caution">
    <text evidence="2">The sequence shown here is derived from an EMBL/GenBank/DDBJ whole genome shotgun (WGS) entry which is preliminary data.</text>
</comment>
<protein>
    <submittedName>
        <fullName evidence="2">Uncharacterized protein</fullName>
    </submittedName>
</protein>
<feature type="compositionally biased region" description="Low complexity" evidence="1">
    <location>
        <begin position="1"/>
        <end position="16"/>
    </location>
</feature>
<keyword evidence="3" id="KW-1185">Reference proteome</keyword>
<reference evidence="2 3" key="1">
    <citation type="journal article" date="2013" name="Mar. Genomics">
        <title>Expression of sulfatases in Rhodopirellula baltica and the diversity of sulfatases in the genus Rhodopirellula.</title>
        <authorList>
            <person name="Wegner C.E."/>
            <person name="Richter-Heitmann T."/>
            <person name="Klindworth A."/>
            <person name="Klockow C."/>
            <person name="Richter M."/>
            <person name="Achstetter T."/>
            <person name="Glockner F.O."/>
            <person name="Harder J."/>
        </authorList>
    </citation>
    <scope>NUCLEOTIDE SEQUENCE [LARGE SCALE GENOMIC DNA]</scope>
    <source>
        <strain evidence="2 3">SM41</strain>
    </source>
</reference>
<evidence type="ECO:0000313" key="2">
    <source>
        <dbReference type="EMBL" id="EMI57853.1"/>
    </source>
</evidence>
<name>M5UPB9_9BACT</name>
<proteinExistence type="predicted"/>
<evidence type="ECO:0000313" key="3">
    <source>
        <dbReference type="Proteomes" id="UP000011885"/>
    </source>
</evidence>